<protein>
    <submittedName>
        <fullName evidence="1">Uncharacterized protein</fullName>
    </submittedName>
</protein>
<dbReference type="EMBL" id="GBXM01063495">
    <property type="protein sequence ID" value="JAH45082.1"/>
    <property type="molecule type" value="Transcribed_RNA"/>
</dbReference>
<sequence>MPNELISVRIHYYHYLQSNHMHVSLTRRCMRNKGANSQVK</sequence>
<name>A0A0E9SV04_ANGAN</name>
<accession>A0A0E9SV04</accession>
<reference evidence="1" key="1">
    <citation type="submission" date="2014-11" db="EMBL/GenBank/DDBJ databases">
        <authorList>
            <person name="Amaro Gonzalez C."/>
        </authorList>
    </citation>
    <scope>NUCLEOTIDE SEQUENCE</scope>
</reference>
<dbReference type="AlphaFoldDB" id="A0A0E9SV04"/>
<evidence type="ECO:0000313" key="1">
    <source>
        <dbReference type="EMBL" id="JAH45082.1"/>
    </source>
</evidence>
<proteinExistence type="predicted"/>
<reference evidence="1" key="2">
    <citation type="journal article" date="2015" name="Fish Shellfish Immunol.">
        <title>Early steps in the European eel (Anguilla anguilla)-Vibrio vulnificus interaction in the gills: Role of the RtxA13 toxin.</title>
        <authorList>
            <person name="Callol A."/>
            <person name="Pajuelo D."/>
            <person name="Ebbesson L."/>
            <person name="Teles M."/>
            <person name="MacKenzie S."/>
            <person name="Amaro C."/>
        </authorList>
    </citation>
    <scope>NUCLEOTIDE SEQUENCE</scope>
</reference>
<organism evidence="1">
    <name type="scientific">Anguilla anguilla</name>
    <name type="common">European freshwater eel</name>
    <name type="synonym">Muraena anguilla</name>
    <dbReference type="NCBI Taxonomy" id="7936"/>
    <lineage>
        <taxon>Eukaryota</taxon>
        <taxon>Metazoa</taxon>
        <taxon>Chordata</taxon>
        <taxon>Craniata</taxon>
        <taxon>Vertebrata</taxon>
        <taxon>Euteleostomi</taxon>
        <taxon>Actinopterygii</taxon>
        <taxon>Neopterygii</taxon>
        <taxon>Teleostei</taxon>
        <taxon>Anguilliformes</taxon>
        <taxon>Anguillidae</taxon>
        <taxon>Anguilla</taxon>
    </lineage>
</organism>